<dbReference type="PANTHER" id="PTHR30023">
    <property type="entry name" value="D-ALANYL-D-ALANINE CARBOXYPEPTIDASE"/>
    <property type="match status" value="1"/>
</dbReference>
<dbReference type="EMBL" id="QVFV01000008">
    <property type="protein sequence ID" value="RZM75459.1"/>
    <property type="molecule type" value="Genomic_DNA"/>
</dbReference>
<comment type="similarity">
    <text evidence="1">Belongs to the peptidase S13 family.</text>
</comment>
<dbReference type="InterPro" id="IPR000667">
    <property type="entry name" value="Peptidase_S13"/>
</dbReference>
<dbReference type="InterPro" id="IPR012338">
    <property type="entry name" value="Beta-lactam/transpept-like"/>
</dbReference>
<dbReference type="RefSeq" id="WP_072041313.1">
    <property type="nucleotide sequence ID" value="NZ_QVFV01000008.1"/>
</dbReference>
<evidence type="ECO:0000256" key="2">
    <source>
        <dbReference type="ARBA" id="ARBA00022801"/>
    </source>
</evidence>
<proteinExistence type="inferred from homology"/>
<dbReference type="SUPFAM" id="SSF56601">
    <property type="entry name" value="beta-lactamase/transpeptidase-like"/>
    <property type="match status" value="1"/>
</dbReference>
<keyword evidence="3" id="KW-0645">Protease</keyword>
<reference evidence="3 4" key="1">
    <citation type="submission" date="2018-11" db="EMBL/GenBank/DDBJ databases">
        <title>Whole genome sequencing of an environmental sample.</title>
        <authorList>
            <person name="Sarangi A.N."/>
            <person name="Singh D."/>
            <person name="Tripathy S."/>
        </authorList>
    </citation>
    <scope>NUCLEOTIDE SEQUENCE [LARGE SCALE GENOMIC DNA]</scope>
    <source>
        <strain evidence="3 4">Lakshadweep</strain>
    </source>
</reference>
<evidence type="ECO:0000313" key="4">
    <source>
        <dbReference type="Proteomes" id="UP000292459"/>
    </source>
</evidence>
<dbReference type="AlphaFoldDB" id="A0A4Q7E287"/>
<dbReference type="Gene3D" id="3.40.710.10">
    <property type="entry name" value="DD-peptidase/beta-lactamase superfamily"/>
    <property type="match status" value="1"/>
</dbReference>
<dbReference type="OrthoDB" id="9802627at2"/>
<comment type="caution">
    <text evidence="3">The sequence shown here is derived from an EMBL/GenBank/DDBJ whole genome shotgun (WGS) entry which is preliminary data.</text>
</comment>
<organism evidence="3 4">
    <name type="scientific">Leptolyngbya iicbica LK</name>
    <dbReference type="NCBI Taxonomy" id="2294035"/>
    <lineage>
        <taxon>Bacteria</taxon>
        <taxon>Bacillati</taxon>
        <taxon>Cyanobacteriota</taxon>
        <taxon>Cyanophyceae</taxon>
        <taxon>Leptolyngbyales</taxon>
        <taxon>Leptolyngbyaceae</taxon>
        <taxon>Leptolyngbya group</taxon>
        <taxon>Leptolyngbya</taxon>
        <taxon>Leptolyngbya iicbica</taxon>
    </lineage>
</organism>
<dbReference type="Pfam" id="PF02113">
    <property type="entry name" value="Peptidase_S13"/>
    <property type="match status" value="2"/>
</dbReference>
<dbReference type="GO" id="GO:0000270">
    <property type="term" value="P:peptidoglycan metabolic process"/>
    <property type="evidence" value="ECO:0007669"/>
    <property type="project" value="TreeGrafter"/>
</dbReference>
<evidence type="ECO:0000313" key="3">
    <source>
        <dbReference type="EMBL" id="RZM75459.1"/>
    </source>
</evidence>
<keyword evidence="4" id="KW-1185">Reference proteome</keyword>
<keyword evidence="3" id="KW-0121">Carboxypeptidase</keyword>
<protein>
    <submittedName>
        <fullName evidence="3">D-alanyl-D-alanine carboxypeptidase</fullName>
    </submittedName>
</protein>
<dbReference type="PRINTS" id="PR00922">
    <property type="entry name" value="DADACBPTASE3"/>
</dbReference>
<dbReference type="GO" id="GO:0004185">
    <property type="term" value="F:serine-type carboxypeptidase activity"/>
    <property type="evidence" value="ECO:0007669"/>
    <property type="project" value="InterPro"/>
</dbReference>
<keyword evidence="2" id="KW-0378">Hydrolase</keyword>
<dbReference type="PANTHER" id="PTHR30023:SF0">
    <property type="entry name" value="PENICILLIN-SENSITIVE CARBOXYPEPTIDASE A"/>
    <property type="match status" value="1"/>
</dbReference>
<gene>
    <name evidence="3" type="ORF">DYY88_21235</name>
</gene>
<dbReference type="GO" id="GO:0006508">
    <property type="term" value="P:proteolysis"/>
    <property type="evidence" value="ECO:0007669"/>
    <property type="project" value="InterPro"/>
</dbReference>
<accession>A0A4Q7E287</accession>
<name>A0A4Q7E287_9CYAN</name>
<evidence type="ECO:0000256" key="1">
    <source>
        <dbReference type="ARBA" id="ARBA00006096"/>
    </source>
</evidence>
<sequence>MASWTRWLASHMPKVAMMTGVTLLAGGFVRPWVAPATAIPFSLDPPMAAPDLPTDRGAVEQFCPTDLPAALDAIVRRSQFGTAAWGVEVYGLADEQALYTHNSQRLFIPASNIKLLTTAAAIYTILEQAPDRLSYFQDDLNLVNRDSNNGRADELLRNIGGQSRVKAMLEPLGVDPDSYVQADGSGLSRSNKAEPSTFVALLKAMHATEERELFYNSLPIGGVSGTLRNRFKGTIVQGQVRAKTGTLNGVRALSGYLETDDYGTVIFSIMVNQPGQSGQRMLAAIDDMVLTMAQLEDCD</sequence>
<dbReference type="Proteomes" id="UP000292459">
    <property type="component" value="Unassembled WGS sequence"/>
</dbReference>